<reference evidence="5" key="1">
    <citation type="journal article" date="2020" name="Stud. Mycol.">
        <title>101 Dothideomycetes genomes: a test case for predicting lifestyles and emergence of pathogens.</title>
        <authorList>
            <person name="Haridas S."/>
            <person name="Albert R."/>
            <person name="Binder M."/>
            <person name="Bloem J."/>
            <person name="Labutti K."/>
            <person name="Salamov A."/>
            <person name="Andreopoulos B."/>
            <person name="Baker S."/>
            <person name="Barry K."/>
            <person name="Bills G."/>
            <person name="Bluhm B."/>
            <person name="Cannon C."/>
            <person name="Castanera R."/>
            <person name="Culley D."/>
            <person name="Daum C."/>
            <person name="Ezra D."/>
            <person name="Gonzalez J."/>
            <person name="Henrissat B."/>
            <person name="Kuo A."/>
            <person name="Liang C."/>
            <person name="Lipzen A."/>
            <person name="Lutzoni F."/>
            <person name="Magnuson J."/>
            <person name="Mondo S."/>
            <person name="Nolan M."/>
            <person name="Ohm R."/>
            <person name="Pangilinan J."/>
            <person name="Park H.-J."/>
            <person name="Ramirez L."/>
            <person name="Alfaro M."/>
            <person name="Sun H."/>
            <person name="Tritt A."/>
            <person name="Yoshinaga Y."/>
            <person name="Zwiers L.-H."/>
            <person name="Turgeon B."/>
            <person name="Goodwin S."/>
            <person name="Spatafora J."/>
            <person name="Crous P."/>
            <person name="Grigoriev I."/>
        </authorList>
    </citation>
    <scope>NUCLEOTIDE SEQUENCE</scope>
    <source>
        <strain evidence="5">CBS 473.64</strain>
    </source>
</reference>
<evidence type="ECO:0000256" key="1">
    <source>
        <dbReference type="ARBA" id="ARBA00008056"/>
    </source>
</evidence>
<dbReference type="InterPro" id="IPR027443">
    <property type="entry name" value="IPNS-like_sf"/>
</dbReference>
<keyword evidence="5" id="KW-0223">Dioxygenase</keyword>
<keyword evidence="2" id="KW-0408">Iron</keyword>
<dbReference type="Gene3D" id="2.60.120.330">
    <property type="entry name" value="B-lactam Antibiotic, Isopenicillin N Synthase, Chain"/>
    <property type="match status" value="1"/>
</dbReference>
<comment type="similarity">
    <text evidence="1 2">Belongs to the iron/ascorbate-dependent oxidoreductase family.</text>
</comment>
<dbReference type="InterPro" id="IPR005123">
    <property type="entry name" value="Oxoglu/Fe-dep_dioxygenase_dom"/>
</dbReference>
<sequence>MSPSTTPPTVDIPIVDISSFISGSPLEARQRTARQLAESGSVNGYLGISGHGLSSQSLEEVFQVTKKLFDLPYEEKMKAPHPDSPVPHRGYSGTGREKVARKTALEASEAEQKDEYSKTTDFKESFDIGSGENAVQYNIWLPEDAFPGFRRITTRIFWELHETAQALLDALIMSLNLPQEEAESVRALHTGHENQLRLLHYPPVKDAGQEFSRLGSHTDWSLFTLLFQDTHGGLEFLDRKTNVFIPAVPRDGILYMNIGDMFQRISNGFYPSAFHRVVAHQGDAAARYSIPYFVAPEPDGIIQPQPSRVAADGEQHYDPVTFIDYSMKMLETINVYDG</sequence>
<dbReference type="SUPFAM" id="SSF51197">
    <property type="entry name" value="Clavaminate synthase-like"/>
    <property type="match status" value="1"/>
</dbReference>
<dbReference type="Proteomes" id="UP000799753">
    <property type="component" value="Unassembled WGS sequence"/>
</dbReference>
<evidence type="ECO:0000256" key="3">
    <source>
        <dbReference type="SAM" id="MobiDB-lite"/>
    </source>
</evidence>
<dbReference type="InterPro" id="IPR050231">
    <property type="entry name" value="Iron_ascorbate_oxido_reductase"/>
</dbReference>
<dbReference type="EMBL" id="MU006785">
    <property type="protein sequence ID" value="KAF2640373.1"/>
    <property type="molecule type" value="Genomic_DNA"/>
</dbReference>
<keyword evidence="2" id="KW-0479">Metal-binding</keyword>
<keyword evidence="6" id="KW-1185">Reference proteome</keyword>
<feature type="region of interest" description="Disordered" evidence="3">
    <location>
        <begin position="76"/>
        <end position="118"/>
    </location>
</feature>
<organism evidence="5 6">
    <name type="scientific">Massarina eburnea CBS 473.64</name>
    <dbReference type="NCBI Taxonomy" id="1395130"/>
    <lineage>
        <taxon>Eukaryota</taxon>
        <taxon>Fungi</taxon>
        <taxon>Dikarya</taxon>
        <taxon>Ascomycota</taxon>
        <taxon>Pezizomycotina</taxon>
        <taxon>Dothideomycetes</taxon>
        <taxon>Pleosporomycetidae</taxon>
        <taxon>Pleosporales</taxon>
        <taxon>Massarineae</taxon>
        <taxon>Massarinaceae</taxon>
        <taxon>Massarina</taxon>
    </lineage>
</organism>
<dbReference type="PANTHER" id="PTHR47990">
    <property type="entry name" value="2-OXOGLUTARATE (2OG) AND FE(II)-DEPENDENT OXYGENASE SUPERFAMILY PROTEIN-RELATED"/>
    <property type="match status" value="1"/>
</dbReference>
<feature type="domain" description="Fe2OG dioxygenase" evidence="4">
    <location>
        <begin position="192"/>
        <end position="296"/>
    </location>
</feature>
<dbReference type="InterPro" id="IPR026992">
    <property type="entry name" value="DIOX_N"/>
</dbReference>
<feature type="compositionally biased region" description="Basic and acidic residues" evidence="3">
    <location>
        <begin position="95"/>
        <end position="118"/>
    </location>
</feature>
<keyword evidence="2" id="KW-0560">Oxidoreductase</keyword>
<proteinExistence type="inferred from homology"/>
<evidence type="ECO:0000313" key="6">
    <source>
        <dbReference type="Proteomes" id="UP000799753"/>
    </source>
</evidence>
<dbReference type="AlphaFoldDB" id="A0A6A6S129"/>
<name>A0A6A6S129_9PLEO</name>
<dbReference type="InterPro" id="IPR044861">
    <property type="entry name" value="IPNS-like_FE2OG_OXY"/>
</dbReference>
<protein>
    <submittedName>
        <fullName evidence="5">Putative leucoanthocyanidin dioxygenase</fullName>
    </submittedName>
</protein>
<evidence type="ECO:0000256" key="2">
    <source>
        <dbReference type="RuleBase" id="RU003682"/>
    </source>
</evidence>
<gene>
    <name evidence="5" type="ORF">P280DRAFT_499070</name>
</gene>
<dbReference type="Pfam" id="PF03171">
    <property type="entry name" value="2OG-FeII_Oxy"/>
    <property type="match status" value="1"/>
</dbReference>
<dbReference type="GO" id="GO:0044283">
    <property type="term" value="P:small molecule biosynthetic process"/>
    <property type="evidence" value="ECO:0007669"/>
    <property type="project" value="UniProtKB-ARBA"/>
</dbReference>
<evidence type="ECO:0000313" key="5">
    <source>
        <dbReference type="EMBL" id="KAF2640373.1"/>
    </source>
</evidence>
<evidence type="ECO:0000259" key="4">
    <source>
        <dbReference type="PROSITE" id="PS51471"/>
    </source>
</evidence>
<dbReference type="PROSITE" id="PS51471">
    <property type="entry name" value="FE2OG_OXY"/>
    <property type="match status" value="1"/>
</dbReference>
<dbReference type="GO" id="GO:0046872">
    <property type="term" value="F:metal ion binding"/>
    <property type="evidence" value="ECO:0007669"/>
    <property type="project" value="UniProtKB-KW"/>
</dbReference>
<dbReference type="Pfam" id="PF14226">
    <property type="entry name" value="DIOX_N"/>
    <property type="match status" value="1"/>
</dbReference>
<dbReference type="OrthoDB" id="288590at2759"/>
<dbReference type="GO" id="GO:0051213">
    <property type="term" value="F:dioxygenase activity"/>
    <property type="evidence" value="ECO:0007669"/>
    <property type="project" value="UniProtKB-KW"/>
</dbReference>
<accession>A0A6A6S129</accession>